<accession>H2ZUF5</accession>
<dbReference type="GO" id="GO:0051216">
    <property type="term" value="P:cartilage development"/>
    <property type="evidence" value="ECO:0007669"/>
    <property type="project" value="TreeGrafter"/>
</dbReference>
<keyword evidence="5" id="KW-0833">Ubl conjugation pathway</keyword>
<dbReference type="GO" id="GO:0005789">
    <property type="term" value="C:endoplasmic reticulum membrane"/>
    <property type="evidence" value="ECO:0007669"/>
    <property type="project" value="UniProtKB-SubCell"/>
</dbReference>
<keyword evidence="6" id="KW-0256">Endoplasmic reticulum</keyword>
<dbReference type="InterPro" id="IPR036388">
    <property type="entry name" value="WH-like_DNA-bd_sf"/>
</dbReference>
<name>H2ZUF5_LATCH</name>
<dbReference type="STRING" id="7897.ENSLACP00000001026"/>
<protein>
    <recommendedName>
        <fullName evidence="3">DDRGK domain-containing protein 1</fullName>
    </recommendedName>
</protein>
<reference evidence="11" key="2">
    <citation type="submission" date="2025-08" db="UniProtKB">
        <authorList>
            <consortium name="Ensembl"/>
        </authorList>
    </citation>
    <scope>IDENTIFICATION</scope>
</reference>
<keyword evidence="12" id="KW-1185">Reference proteome</keyword>
<evidence type="ECO:0000256" key="8">
    <source>
        <dbReference type="ARBA" id="ARBA00023136"/>
    </source>
</evidence>
<dbReference type="eggNOG" id="KOG3054">
    <property type="taxonomic scope" value="Eukaryota"/>
</dbReference>
<organism evidence="11 12">
    <name type="scientific">Latimeria chalumnae</name>
    <name type="common">Coelacanth</name>
    <dbReference type="NCBI Taxonomy" id="7897"/>
    <lineage>
        <taxon>Eukaryota</taxon>
        <taxon>Metazoa</taxon>
        <taxon>Chordata</taxon>
        <taxon>Craniata</taxon>
        <taxon>Vertebrata</taxon>
        <taxon>Euteleostomi</taxon>
        <taxon>Coelacanthiformes</taxon>
        <taxon>Coelacanthidae</taxon>
        <taxon>Latimeria</taxon>
    </lineage>
</organism>
<evidence type="ECO:0000256" key="4">
    <source>
        <dbReference type="ARBA" id="ARBA00022692"/>
    </source>
</evidence>
<feature type="compositionally biased region" description="Basic and acidic residues" evidence="9">
    <location>
        <begin position="105"/>
        <end position="150"/>
    </location>
</feature>
<dbReference type="GeneTree" id="ENSGT00390000017193"/>
<dbReference type="EMBL" id="AFYH01084319">
    <property type="status" value="NOT_ANNOTATED_CDS"/>
    <property type="molecule type" value="Genomic_DNA"/>
</dbReference>
<dbReference type="EMBL" id="AFYH01084316">
    <property type="status" value="NOT_ANNOTATED_CDS"/>
    <property type="molecule type" value="Genomic_DNA"/>
</dbReference>
<dbReference type="EMBL" id="AFYH01084317">
    <property type="status" value="NOT_ANNOTATED_CDS"/>
    <property type="molecule type" value="Genomic_DNA"/>
</dbReference>
<dbReference type="GO" id="GO:1903895">
    <property type="term" value="P:negative regulation of IRE1-mediated unfolded protein response"/>
    <property type="evidence" value="ECO:0007669"/>
    <property type="project" value="TreeGrafter"/>
</dbReference>
<feature type="signal peptide" evidence="10">
    <location>
        <begin position="1"/>
        <end position="25"/>
    </location>
</feature>
<keyword evidence="8" id="KW-0472">Membrane</keyword>
<dbReference type="EMBL" id="AFYH01084325">
    <property type="status" value="NOT_ANNOTATED_CDS"/>
    <property type="molecule type" value="Genomic_DNA"/>
</dbReference>
<dbReference type="SUPFAM" id="SSF46785">
    <property type="entry name" value="Winged helix' DNA-binding domain"/>
    <property type="match status" value="1"/>
</dbReference>
<dbReference type="InterPro" id="IPR036390">
    <property type="entry name" value="WH_DNA-bd_sf"/>
</dbReference>
<dbReference type="Proteomes" id="UP000008672">
    <property type="component" value="Unassembled WGS sequence"/>
</dbReference>
<dbReference type="Bgee" id="ENSLACG00000000917">
    <property type="expression patterns" value="Expressed in post-anal tail muscle and 6 other cell types or tissues"/>
</dbReference>
<dbReference type="GO" id="GO:1990592">
    <property type="term" value="P:protein K69-linked ufmylation"/>
    <property type="evidence" value="ECO:0007669"/>
    <property type="project" value="TreeGrafter"/>
</dbReference>
<feature type="compositionally biased region" description="Acidic residues" evidence="9">
    <location>
        <begin position="79"/>
        <end position="91"/>
    </location>
</feature>
<dbReference type="EMBL" id="AFYH01084318">
    <property type="status" value="NOT_ANNOTATED_CDS"/>
    <property type="molecule type" value="Genomic_DNA"/>
</dbReference>
<dbReference type="HOGENOM" id="CLU_059562_1_0_1"/>
<dbReference type="PANTHER" id="PTHR48176">
    <property type="entry name" value="DDRGK DOMAIN-CONTAINING PROTEIN 1"/>
    <property type="match status" value="1"/>
</dbReference>
<gene>
    <name evidence="11" type="primary">DDRGK1</name>
</gene>
<dbReference type="GO" id="GO:0044389">
    <property type="term" value="F:ubiquitin-like protein ligase binding"/>
    <property type="evidence" value="ECO:0007669"/>
    <property type="project" value="TreeGrafter"/>
</dbReference>
<evidence type="ECO:0000256" key="6">
    <source>
        <dbReference type="ARBA" id="ARBA00022824"/>
    </source>
</evidence>
<keyword evidence="7" id="KW-1133">Transmembrane helix</keyword>
<dbReference type="EMBL" id="AFYH01084323">
    <property type="status" value="NOT_ANNOTATED_CDS"/>
    <property type="molecule type" value="Genomic_DNA"/>
</dbReference>
<dbReference type="EMBL" id="AFYH01084320">
    <property type="status" value="NOT_ANNOTATED_CDS"/>
    <property type="molecule type" value="Genomic_DNA"/>
</dbReference>
<sequence>MDPVVYLLVAVILAVLILFVSKVRGRAEQADREHQQNVAAAVARPRAQTEERGEGMPRRRRNMGSRLMAQRRAQQTEQEMAEVLEEEEEAPEIQTGKIGAKKQRKLEEKQARKAQREAEETEREERRKMEQKREEERRKDDERSRLEEERQSSKVVLLEDLGSHFGLRTQDAINRLQELIAEGTLTGVIDDRGKFIYITKEELAAVAQFIRQRGRVSIAELAQASNSLINLKPDINISPGTVV</sequence>
<feature type="compositionally biased region" description="Basic and acidic residues" evidence="9">
    <location>
        <begin position="47"/>
        <end position="57"/>
    </location>
</feature>
<reference evidence="11" key="3">
    <citation type="submission" date="2025-09" db="UniProtKB">
        <authorList>
            <consortium name="Ensembl"/>
        </authorList>
    </citation>
    <scope>IDENTIFICATION</scope>
</reference>
<dbReference type="Ensembl" id="ENSLACT00000001035.1">
    <property type="protein sequence ID" value="ENSLACP00000001026.1"/>
    <property type="gene ID" value="ENSLACG00000000917.1"/>
</dbReference>
<evidence type="ECO:0000313" key="11">
    <source>
        <dbReference type="Ensembl" id="ENSLACP00000001026.1"/>
    </source>
</evidence>
<dbReference type="FunCoup" id="H2ZUF5">
    <property type="interactions" value="1048"/>
</dbReference>
<comment type="similarity">
    <text evidence="2">Belongs to the DDRGK1 family.</text>
</comment>
<dbReference type="InterPro" id="IPR019153">
    <property type="entry name" value="DDRGK_dom-contain"/>
</dbReference>
<dbReference type="EMBL" id="AFYH01084321">
    <property type="status" value="NOT_ANNOTATED_CDS"/>
    <property type="molecule type" value="Genomic_DNA"/>
</dbReference>
<dbReference type="InterPro" id="IPR050899">
    <property type="entry name" value="DDRGK_domain-containing"/>
</dbReference>
<comment type="subcellular location">
    <subcellularLocation>
        <location evidence="1">Endoplasmic reticulum membrane</location>
        <topology evidence="1">Single-pass membrane protein</topology>
    </subcellularLocation>
</comment>
<feature type="region of interest" description="Disordered" evidence="9">
    <location>
        <begin position="28"/>
        <end position="150"/>
    </location>
</feature>
<evidence type="ECO:0000313" key="12">
    <source>
        <dbReference type="Proteomes" id="UP000008672"/>
    </source>
</evidence>
<dbReference type="EMBL" id="AFYH01084322">
    <property type="status" value="NOT_ANNOTATED_CDS"/>
    <property type="molecule type" value="Genomic_DNA"/>
</dbReference>
<evidence type="ECO:0000256" key="10">
    <source>
        <dbReference type="SAM" id="SignalP"/>
    </source>
</evidence>
<evidence type="ECO:0000256" key="1">
    <source>
        <dbReference type="ARBA" id="ARBA00004389"/>
    </source>
</evidence>
<dbReference type="InParanoid" id="H2ZUF5"/>
<dbReference type="Pfam" id="PF09756">
    <property type="entry name" value="DDRGK"/>
    <property type="match status" value="1"/>
</dbReference>
<feature type="chain" id="PRO_5003578979" description="DDRGK domain-containing protein 1" evidence="10">
    <location>
        <begin position="26"/>
        <end position="243"/>
    </location>
</feature>
<reference evidence="12" key="1">
    <citation type="submission" date="2011-08" db="EMBL/GenBank/DDBJ databases">
        <title>The draft genome of Latimeria chalumnae.</title>
        <authorList>
            <person name="Di Palma F."/>
            <person name="Alfoldi J."/>
            <person name="Johnson J."/>
            <person name="Berlin A."/>
            <person name="Gnerre S."/>
            <person name="Jaffe D."/>
            <person name="MacCallum I."/>
            <person name="Young S."/>
            <person name="Walker B.J."/>
            <person name="Lander E."/>
            <person name="Lindblad-Toh K."/>
        </authorList>
    </citation>
    <scope>NUCLEOTIDE SEQUENCE [LARGE SCALE GENOMIC DNA]</scope>
    <source>
        <strain evidence="12">Wild caught</strain>
    </source>
</reference>
<evidence type="ECO:0000256" key="7">
    <source>
        <dbReference type="ARBA" id="ARBA00022989"/>
    </source>
</evidence>
<dbReference type="SMART" id="SM01128">
    <property type="entry name" value="DDRGK"/>
    <property type="match status" value="1"/>
</dbReference>
<dbReference type="FunFam" id="1.10.10.10:FF:000143">
    <property type="entry name" value="DDRGK domain-containing protein 1"/>
    <property type="match status" value="1"/>
</dbReference>
<proteinExistence type="inferred from homology"/>
<dbReference type="PANTHER" id="PTHR48176:SF1">
    <property type="entry name" value="DDRGK DOMAIN-CONTAINING PROTEIN 1"/>
    <property type="match status" value="1"/>
</dbReference>
<evidence type="ECO:0000256" key="5">
    <source>
        <dbReference type="ARBA" id="ARBA00022786"/>
    </source>
</evidence>
<evidence type="ECO:0000256" key="9">
    <source>
        <dbReference type="SAM" id="MobiDB-lite"/>
    </source>
</evidence>
<dbReference type="OMA" id="DESESHN"/>
<dbReference type="Gene3D" id="1.10.10.10">
    <property type="entry name" value="Winged helix-like DNA-binding domain superfamily/Winged helix DNA-binding domain"/>
    <property type="match status" value="1"/>
</dbReference>
<keyword evidence="4" id="KW-0812">Transmembrane</keyword>
<dbReference type="AlphaFoldDB" id="H2ZUF5"/>
<evidence type="ECO:0000256" key="2">
    <source>
        <dbReference type="ARBA" id="ARBA00009829"/>
    </source>
</evidence>
<evidence type="ECO:0000256" key="3">
    <source>
        <dbReference type="ARBA" id="ARBA00018218"/>
    </source>
</evidence>
<keyword evidence="10" id="KW-0732">Signal</keyword>
<dbReference type="EMBL" id="AFYH01084324">
    <property type="status" value="NOT_ANNOTATED_CDS"/>
    <property type="molecule type" value="Genomic_DNA"/>
</dbReference>